<dbReference type="Pfam" id="PF21311">
    <property type="entry name" value="Phage_RBD_prop"/>
    <property type="match status" value="1"/>
</dbReference>
<dbReference type="InterPro" id="IPR006311">
    <property type="entry name" value="TAT_signal"/>
</dbReference>
<dbReference type="EMBL" id="JAKWJU010000002">
    <property type="protein sequence ID" value="MCH6160333.1"/>
    <property type="molecule type" value="Genomic_DNA"/>
</dbReference>
<keyword evidence="3" id="KW-1185">Reference proteome</keyword>
<proteinExistence type="predicted"/>
<organism evidence="2 3">
    <name type="scientific">Streptomyces marispadix</name>
    <dbReference type="NCBI Taxonomy" id="2922868"/>
    <lineage>
        <taxon>Bacteria</taxon>
        <taxon>Bacillati</taxon>
        <taxon>Actinomycetota</taxon>
        <taxon>Actinomycetes</taxon>
        <taxon>Kitasatosporales</taxon>
        <taxon>Streptomycetaceae</taxon>
        <taxon>Streptomyces</taxon>
    </lineage>
</organism>
<reference evidence="2" key="2">
    <citation type="journal article" date="2023" name="Int. J. Syst. Evol. Microbiol.">
        <title>Streptomyces marispadix sp. nov., isolated from marine beach sediment of the Northern Coast of Portugal.</title>
        <authorList>
            <person name="dos Santos J.D.N."/>
            <person name="Vitorino I.R."/>
            <person name="Kallscheuer N."/>
            <person name="Srivastava A."/>
            <person name="Krautwurst S."/>
            <person name="Marz M."/>
            <person name="Jogler C."/>
            <person name="Lobo Da Cunha A."/>
            <person name="Catita J."/>
            <person name="Goncalves H."/>
            <person name="Gonzalez I."/>
            <person name="Reyes F."/>
            <person name="Lage O.M."/>
        </authorList>
    </citation>
    <scope>NUCLEOTIDE SEQUENCE</scope>
    <source>
        <strain evidence="2">M600PL45_2</strain>
    </source>
</reference>
<name>A0ABS9SVW1_9ACTN</name>
<evidence type="ECO:0000313" key="3">
    <source>
        <dbReference type="Proteomes" id="UP001166784"/>
    </source>
</evidence>
<evidence type="ECO:0000313" key="2">
    <source>
        <dbReference type="EMBL" id="MCH6160333.1"/>
    </source>
</evidence>
<dbReference type="InterPro" id="IPR019546">
    <property type="entry name" value="TAT_signal_bac_arc"/>
</dbReference>
<dbReference type="Proteomes" id="UP001166784">
    <property type="component" value="Unassembled WGS sequence"/>
</dbReference>
<protein>
    <submittedName>
        <fullName evidence="2">Twin-arginine translocation signal domain-containing protein</fullName>
    </submittedName>
</protein>
<feature type="domain" description="P68 RBP/TagC-like beta-propeller" evidence="1">
    <location>
        <begin position="69"/>
        <end position="307"/>
    </location>
</feature>
<sequence length="327" mass="34789">MFKARSGSGLSRRGLLKAGGATVLAAGAGGALTVGEASAAVPASKRFDLSTPSYDVFRKALLHEKHHAMQGMAFDPGNGHLFISQVRDGSSGDDLCINRLDGSGKVTGTMHLDNAGHGVSIGVEPNGKDSFVWVECDSDANDDSGRGTALARFKFVDGEAPSGVKKFFTGSKTITCATDPVNKRILVRRKESGRFIYRLYDFAGMDVENGTFTDELAKISQPKLGDGSVTFQGYAVFGSYLYTLDGEGHADPADIDSFVTATDLNTGKVVERFLTKAGKSLVFREPEGMAVTRTSGGEVRLCLGFASRTSIGDIDRYANVFQKNVLV</sequence>
<dbReference type="RefSeq" id="WP_241058417.1">
    <property type="nucleotide sequence ID" value="NZ_JAKWJU010000002.1"/>
</dbReference>
<dbReference type="NCBIfam" id="TIGR01409">
    <property type="entry name" value="TAT_signal_seq"/>
    <property type="match status" value="1"/>
</dbReference>
<dbReference type="InterPro" id="IPR048799">
    <property type="entry name" value="P68_RBP_TagC-like_beta-prop"/>
</dbReference>
<dbReference type="InterPro" id="IPR011044">
    <property type="entry name" value="Quino_amine_DH_bsu"/>
</dbReference>
<dbReference type="PROSITE" id="PS51318">
    <property type="entry name" value="TAT"/>
    <property type="match status" value="1"/>
</dbReference>
<dbReference type="SUPFAM" id="SSF50969">
    <property type="entry name" value="YVTN repeat-like/Quinoprotein amine dehydrogenase"/>
    <property type="match status" value="1"/>
</dbReference>
<accession>A0ABS9SVW1</accession>
<comment type="caution">
    <text evidence="2">The sequence shown here is derived from an EMBL/GenBank/DDBJ whole genome shotgun (WGS) entry which is preliminary data.</text>
</comment>
<evidence type="ECO:0000259" key="1">
    <source>
        <dbReference type="Pfam" id="PF21311"/>
    </source>
</evidence>
<reference evidence="2" key="1">
    <citation type="submission" date="2022-03" db="EMBL/GenBank/DDBJ databases">
        <authorList>
            <person name="Santos J.D.N."/>
            <person name="Kallscheuer N."/>
            <person name="Jogler C."/>
            <person name="Lage O.M."/>
        </authorList>
    </citation>
    <scope>NUCLEOTIDE SEQUENCE</scope>
    <source>
        <strain evidence="2">M600PL45_2</strain>
    </source>
</reference>
<gene>
    <name evidence="2" type="ORF">MMA15_07845</name>
</gene>